<dbReference type="PANTHER" id="PTHR43406:SF1">
    <property type="entry name" value="TRYPTOPHAN SYNTHASE ALPHA CHAIN, CHLOROPLASTIC"/>
    <property type="match status" value="1"/>
</dbReference>
<dbReference type="GeneID" id="93165102"/>
<dbReference type="Pfam" id="PF00290">
    <property type="entry name" value="Trp_syntA"/>
    <property type="match status" value="1"/>
</dbReference>
<evidence type="ECO:0000256" key="6">
    <source>
        <dbReference type="ARBA" id="ARBA00023141"/>
    </source>
</evidence>
<evidence type="ECO:0000256" key="2">
    <source>
        <dbReference type="ARBA" id="ARBA00011270"/>
    </source>
</evidence>
<evidence type="ECO:0000313" key="9">
    <source>
        <dbReference type="EMBL" id="KMW22991.1"/>
    </source>
</evidence>
<evidence type="ECO:0000313" key="10">
    <source>
        <dbReference type="Proteomes" id="UP000037392"/>
    </source>
</evidence>
<gene>
    <name evidence="9" type="ORF">HMPREF9470_01078</name>
</gene>
<dbReference type="EMBL" id="ADLK01000007">
    <property type="protein sequence ID" value="KMW22991.1"/>
    <property type="molecule type" value="Genomic_DNA"/>
</dbReference>
<evidence type="ECO:0000256" key="5">
    <source>
        <dbReference type="ARBA" id="ARBA00022822"/>
    </source>
</evidence>
<dbReference type="InterPro" id="IPR002028">
    <property type="entry name" value="Trp_synthase_suA"/>
</dbReference>
<keyword evidence="7" id="KW-0456">Lyase</keyword>
<dbReference type="Gene3D" id="3.20.20.70">
    <property type="entry name" value="Aldolase class I"/>
    <property type="match status" value="1"/>
</dbReference>
<dbReference type="AlphaFoldDB" id="A0A0J9CF71"/>
<evidence type="ECO:0000256" key="8">
    <source>
        <dbReference type="ARBA" id="ARBA00049047"/>
    </source>
</evidence>
<dbReference type="InterPro" id="IPR011060">
    <property type="entry name" value="RibuloseP-bd_barrel"/>
</dbReference>
<evidence type="ECO:0000256" key="1">
    <source>
        <dbReference type="ARBA" id="ARBA00004733"/>
    </source>
</evidence>
<comment type="caution">
    <text evidence="9">The sequence shown here is derived from an EMBL/GenBank/DDBJ whole genome shotgun (WGS) entry which is preliminary data.</text>
</comment>
<dbReference type="PANTHER" id="PTHR43406">
    <property type="entry name" value="TRYPTOPHAN SYNTHASE, ALPHA CHAIN"/>
    <property type="match status" value="1"/>
</dbReference>
<dbReference type="GO" id="GO:0004834">
    <property type="term" value="F:tryptophan synthase activity"/>
    <property type="evidence" value="ECO:0007669"/>
    <property type="project" value="UniProtKB-EC"/>
</dbReference>
<organism evidence="9 10">
    <name type="scientific">[Clostridium] citroniae WAL-19142</name>
    <dbReference type="NCBI Taxonomy" id="742734"/>
    <lineage>
        <taxon>Bacteria</taxon>
        <taxon>Bacillati</taxon>
        <taxon>Bacillota</taxon>
        <taxon>Clostridia</taxon>
        <taxon>Lachnospirales</taxon>
        <taxon>Lachnospiraceae</taxon>
        <taxon>Enterocloster</taxon>
    </lineage>
</organism>
<comment type="catalytic activity">
    <reaction evidence="8">
        <text>(1S,2R)-1-C-(indol-3-yl)glycerol 3-phosphate + L-serine = D-glyceraldehyde 3-phosphate + L-tryptophan + H2O</text>
        <dbReference type="Rhea" id="RHEA:10532"/>
        <dbReference type="ChEBI" id="CHEBI:15377"/>
        <dbReference type="ChEBI" id="CHEBI:33384"/>
        <dbReference type="ChEBI" id="CHEBI:57912"/>
        <dbReference type="ChEBI" id="CHEBI:58866"/>
        <dbReference type="ChEBI" id="CHEBI:59776"/>
        <dbReference type="EC" id="4.2.1.20"/>
    </reaction>
</comment>
<dbReference type="UniPathway" id="UPA00035">
    <property type="reaction ID" value="UER00044"/>
</dbReference>
<accession>A0A0J9CF71</accession>
<keyword evidence="6" id="KW-0057">Aromatic amino acid biosynthesis</keyword>
<comment type="subunit">
    <text evidence="2">Tetramer of two alpha and two beta chains.</text>
</comment>
<dbReference type="OrthoDB" id="9804578at2"/>
<dbReference type="Proteomes" id="UP000037392">
    <property type="component" value="Unassembled WGS sequence"/>
</dbReference>
<dbReference type="InterPro" id="IPR013785">
    <property type="entry name" value="Aldolase_TIM"/>
</dbReference>
<keyword evidence="4" id="KW-0028">Amino-acid biosynthesis</keyword>
<comment type="pathway">
    <text evidence="1">Amino-acid biosynthesis; L-tryptophan biosynthesis; L-tryptophan from chorismate: step 5/5.</text>
</comment>
<keyword evidence="5" id="KW-0822">Tryptophan biosynthesis</keyword>
<dbReference type="CDD" id="cd04724">
    <property type="entry name" value="Tryptophan_synthase_alpha"/>
    <property type="match status" value="1"/>
</dbReference>
<evidence type="ECO:0000256" key="4">
    <source>
        <dbReference type="ARBA" id="ARBA00022605"/>
    </source>
</evidence>
<dbReference type="SUPFAM" id="SSF51366">
    <property type="entry name" value="Ribulose-phoshate binding barrel"/>
    <property type="match status" value="1"/>
</dbReference>
<dbReference type="PATRIC" id="fig|742734.4.peg.1148"/>
<dbReference type="EC" id="4.2.1.20" evidence="3"/>
<protein>
    <recommendedName>
        <fullName evidence="3">tryptophan synthase</fullName>
        <ecNumber evidence="3">4.2.1.20</ecNumber>
    </recommendedName>
</protein>
<evidence type="ECO:0000256" key="7">
    <source>
        <dbReference type="ARBA" id="ARBA00023239"/>
    </source>
</evidence>
<sequence length="258" mass="29708">MDQIKVHSRRMQKSIDDNRNLFVGYITAGYPDEEHFFHIIHECCRRGLPVLEIGFPSKDPYEDGEVIKKAHETVGTGLCHAMDFWRRLRAEVSVPIWLMGYREDLIHTEIYRNLAEEGLFDALVIPNIRVEDRIRLKAEISGYGLDVVGFISSDDSFNEITKTIQEFPMIYQRLYSGPTGMQTSGNDYEKLLDYGKMFHSNTIFAGFGISSGERVRELIQNGFYGAIIGTEIMRKLNKSQEELYDFIDELAGIMEQAR</sequence>
<evidence type="ECO:0000256" key="3">
    <source>
        <dbReference type="ARBA" id="ARBA00012043"/>
    </source>
</evidence>
<reference evidence="9 10" key="1">
    <citation type="submission" date="2011-04" db="EMBL/GenBank/DDBJ databases">
        <title>The Genome Sequence of Clostridium citroniae WAL-19142.</title>
        <authorList>
            <consortium name="The Broad Institute Genome Sequencing Platform"/>
            <person name="Earl A."/>
            <person name="Ward D."/>
            <person name="Feldgarden M."/>
            <person name="Gevers D."/>
            <person name="Warren Y.A."/>
            <person name="Tyrrell K.L."/>
            <person name="Citron D.M."/>
            <person name="Goldstein E.J."/>
            <person name="Daigneault M."/>
            <person name="Allen-Vercoe E."/>
            <person name="Young S.K."/>
            <person name="Zeng Q."/>
            <person name="Gargeya S."/>
            <person name="Fitzgerald M."/>
            <person name="Haas B."/>
            <person name="Abouelleil A."/>
            <person name="Alvarado L."/>
            <person name="Arachchi H.M."/>
            <person name="Berlin A."/>
            <person name="Brown A."/>
            <person name="Chapman S.B."/>
            <person name="Chen Z."/>
            <person name="Dunbar C."/>
            <person name="Freedman E."/>
            <person name="Gearin G."/>
            <person name="Gellesch M."/>
            <person name="Goldberg J."/>
            <person name="Griggs A."/>
            <person name="Gujja S."/>
            <person name="Heilman E.R."/>
            <person name="Heiman D."/>
            <person name="Howarth C."/>
            <person name="Larson L."/>
            <person name="Lui A."/>
            <person name="MacDonald P.J."/>
            <person name="Mehta T."/>
            <person name="Montmayeur A."/>
            <person name="Murphy C."/>
            <person name="Neiman D."/>
            <person name="Pearson M."/>
            <person name="Priest M."/>
            <person name="Roberts A."/>
            <person name="Saif S."/>
            <person name="Shea T."/>
            <person name="Shenoy N."/>
            <person name="Sisk P."/>
            <person name="Stolte C."/>
            <person name="Sykes S."/>
            <person name="White J."/>
            <person name="Yandava C."/>
            <person name="Wortman J."/>
            <person name="Nusbaum C."/>
            <person name="Birren B."/>
        </authorList>
    </citation>
    <scope>NUCLEOTIDE SEQUENCE [LARGE SCALE GENOMIC DNA]</scope>
    <source>
        <strain evidence="9 10">WAL-19142</strain>
    </source>
</reference>
<name>A0A0J9CF71_9FIRM</name>
<dbReference type="RefSeq" id="WP_048929362.1">
    <property type="nucleotide sequence ID" value="NZ_KQ235876.1"/>
</dbReference>
<proteinExistence type="predicted"/>
<dbReference type="GO" id="GO:0005829">
    <property type="term" value="C:cytosol"/>
    <property type="evidence" value="ECO:0007669"/>
    <property type="project" value="TreeGrafter"/>
</dbReference>